<dbReference type="AlphaFoldDB" id="A0A1L9SAT4"/>
<feature type="compositionally biased region" description="Basic residues" evidence="1">
    <location>
        <begin position="199"/>
        <end position="212"/>
    </location>
</feature>
<evidence type="ECO:0000256" key="1">
    <source>
        <dbReference type="SAM" id="MobiDB-lite"/>
    </source>
</evidence>
<dbReference type="VEuPathDB" id="FungiDB:ASPZODRAFT_759067"/>
<protein>
    <submittedName>
        <fullName evidence="2">Uncharacterized protein</fullName>
    </submittedName>
</protein>
<dbReference type="Proteomes" id="UP000184188">
    <property type="component" value="Unassembled WGS sequence"/>
</dbReference>
<dbReference type="RefSeq" id="XP_022578784.1">
    <property type="nucleotide sequence ID" value="XM_022730053.1"/>
</dbReference>
<organism evidence="2 3">
    <name type="scientific">Penicilliopsis zonata CBS 506.65</name>
    <dbReference type="NCBI Taxonomy" id="1073090"/>
    <lineage>
        <taxon>Eukaryota</taxon>
        <taxon>Fungi</taxon>
        <taxon>Dikarya</taxon>
        <taxon>Ascomycota</taxon>
        <taxon>Pezizomycotina</taxon>
        <taxon>Eurotiomycetes</taxon>
        <taxon>Eurotiomycetidae</taxon>
        <taxon>Eurotiales</taxon>
        <taxon>Aspergillaceae</taxon>
        <taxon>Penicilliopsis</taxon>
    </lineage>
</organism>
<sequence>MLVGSRCSGKERKRVEHWTVRQNCFPATSFITPPLQSWVRMGCRHGTLVPNPCVSARARWEVQISSSRYQLGRGRISSSRGARERDQREWTRLECWPLNVTASGHRVRRSWALDSSAWPREARAGENNAEKKIQKKLTKEGEGKERIQGPEKEKNRGRKEREKKNQSPQGEWENRKSRKIPRLSGSVQAGMEMNERGSGWRRKGKKKGKKKGLCNAEKPSLNTCKKERKKERKKEKERERERERESWGSICFFAWPAAAVIARPHRASCMRCLDLNFSLAGGLSGHRDREQNNEQTEEHTLLFQRNLVILHNVGLSLRST</sequence>
<feature type="region of interest" description="Disordered" evidence="1">
    <location>
        <begin position="122"/>
        <end position="240"/>
    </location>
</feature>
<reference evidence="3" key="1">
    <citation type="journal article" date="2017" name="Genome Biol.">
        <title>Comparative genomics reveals high biological diversity and specific adaptations in the industrially and medically important fungal genus Aspergillus.</title>
        <authorList>
            <person name="de Vries R.P."/>
            <person name="Riley R."/>
            <person name="Wiebenga A."/>
            <person name="Aguilar-Osorio G."/>
            <person name="Amillis S."/>
            <person name="Uchima C.A."/>
            <person name="Anderluh G."/>
            <person name="Asadollahi M."/>
            <person name="Askin M."/>
            <person name="Barry K."/>
            <person name="Battaglia E."/>
            <person name="Bayram O."/>
            <person name="Benocci T."/>
            <person name="Braus-Stromeyer S.A."/>
            <person name="Caldana C."/>
            <person name="Canovas D."/>
            <person name="Cerqueira G.C."/>
            <person name="Chen F."/>
            <person name="Chen W."/>
            <person name="Choi C."/>
            <person name="Clum A."/>
            <person name="Dos Santos R.A."/>
            <person name="Damasio A.R."/>
            <person name="Diallinas G."/>
            <person name="Emri T."/>
            <person name="Fekete E."/>
            <person name="Flipphi M."/>
            <person name="Freyberg S."/>
            <person name="Gallo A."/>
            <person name="Gournas C."/>
            <person name="Habgood R."/>
            <person name="Hainaut M."/>
            <person name="Harispe M.L."/>
            <person name="Henrissat B."/>
            <person name="Hilden K.S."/>
            <person name="Hope R."/>
            <person name="Hossain A."/>
            <person name="Karabika E."/>
            <person name="Karaffa L."/>
            <person name="Karanyi Z."/>
            <person name="Krasevec N."/>
            <person name="Kuo A."/>
            <person name="Kusch H."/>
            <person name="LaButti K."/>
            <person name="Lagendijk E.L."/>
            <person name="Lapidus A."/>
            <person name="Levasseur A."/>
            <person name="Lindquist E."/>
            <person name="Lipzen A."/>
            <person name="Logrieco A.F."/>
            <person name="MacCabe A."/>
            <person name="Maekelae M.R."/>
            <person name="Malavazi I."/>
            <person name="Melin P."/>
            <person name="Meyer V."/>
            <person name="Mielnichuk N."/>
            <person name="Miskei M."/>
            <person name="Molnar A.P."/>
            <person name="Mule G."/>
            <person name="Ngan C.Y."/>
            <person name="Orejas M."/>
            <person name="Orosz E."/>
            <person name="Ouedraogo J.P."/>
            <person name="Overkamp K.M."/>
            <person name="Park H.-S."/>
            <person name="Perrone G."/>
            <person name="Piumi F."/>
            <person name="Punt P.J."/>
            <person name="Ram A.F."/>
            <person name="Ramon A."/>
            <person name="Rauscher S."/>
            <person name="Record E."/>
            <person name="Riano-Pachon D.M."/>
            <person name="Robert V."/>
            <person name="Roehrig J."/>
            <person name="Ruller R."/>
            <person name="Salamov A."/>
            <person name="Salih N.S."/>
            <person name="Samson R.A."/>
            <person name="Sandor E."/>
            <person name="Sanguinetti M."/>
            <person name="Schuetze T."/>
            <person name="Sepcic K."/>
            <person name="Shelest E."/>
            <person name="Sherlock G."/>
            <person name="Sophianopoulou V."/>
            <person name="Squina F.M."/>
            <person name="Sun H."/>
            <person name="Susca A."/>
            <person name="Todd R.B."/>
            <person name="Tsang A."/>
            <person name="Unkles S.E."/>
            <person name="van de Wiele N."/>
            <person name="van Rossen-Uffink D."/>
            <person name="Oliveira J.V."/>
            <person name="Vesth T.C."/>
            <person name="Visser J."/>
            <person name="Yu J.-H."/>
            <person name="Zhou M."/>
            <person name="Andersen M.R."/>
            <person name="Archer D.B."/>
            <person name="Baker S.E."/>
            <person name="Benoit I."/>
            <person name="Brakhage A.A."/>
            <person name="Braus G.H."/>
            <person name="Fischer R."/>
            <person name="Frisvad J.C."/>
            <person name="Goldman G.H."/>
            <person name="Houbraken J."/>
            <person name="Oakley B."/>
            <person name="Pocsi I."/>
            <person name="Scazzocchio C."/>
            <person name="Seiboth B."/>
            <person name="vanKuyk P.A."/>
            <person name="Wortman J."/>
            <person name="Dyer P.S."/>
            <person name="Grigoriev I.V."/>
        </authorList>
    </citation>
    <scope>NUCLEOTIDE SEQUENCE [LARGE SCALE GENOMIC DNA]</scope>
    <source>
        <strain evidence="3">CBS 506.65</strain>
    </source>
</reference>
<evidence type="ECO:0000313" key="3">
    <source>
        <dbReference type="Proteomes" id="UP000184188"/>
    </source>
</evidence>
<feature type="compositionally biased region" description="Basic and acidic residues" evidence="1">
    <location>
        <begin position="122"/>
        <end position="165"/>
    </location>
</feature>
<dbReference type="GeneID" id="34616517"/>
<name>A0A1L9SAT4_9EURO</name>
<accession>A0A1L9SAT4</accession>
<proteinExistence type="predicted"/>
<gene>
    <name evidence="2" type="ORF">ASPZODRAFT_759067</name>
</gene>
<evidence type="ECO:0000313" key="2">
    <source>
        <dbReference type="EMBL" id="OJJ44274.1"/>
    </source>
</evidence>
<keyword evidence="3" id="KW-1185">Reference proteome</keyword>
<dbReference type="EMBL" id="KV878348">
    <property type="protein sequence ID" value="OJJ44274.1"/>
    <property type="molecule type" value="Genomic_DNA"/>
</dbReference>